<evidence type="ECO:0000256" key="6">
    <source>
        <dbReference type="ARBA" id="ARBA00023136"/>
    </source>
</evidence>
<evidence type="ECO:0000256" key="8">
    <source>
        <dbReference type="SAM" id="MobiDB-lite"/>
    </source>
</evidence>
<dbReference type="InterPro" id="IPR049177">
    <property type="entry name" value="MgtC_SapB_SrpB_YhiD_N"/>
</dbReference>
<proteinExistence type="inferred from homology"/>
<feature type="transmembrane region" description="Helical" evidence="7">
    <location>
        <begin position="43"/>
        <end position="65"/>
    </location>
</feature>
<sequence length="175" mass="18093">MSWLQILVDIAPLTWAGLGSAALAGGIIGLERQILGKPAGIRTSMLICVGTYVFIAVSLSLSTGATDPTRIVGQVITGIGFLGAGVMIARDGMIHGVTSAAVIWMLAAIGVAIGVQDHILGIKLAVLTVLGLVIIDVVEKRIPALQKGVHRNGYQARAEGGVPPAGMAERRKSHE</sequence>
<keyword evidence="5 7" id="KW-1133">Transmembrane helix</keyword>
<evidence type="ECO:0000256" key="3">
    <source>
        <dbReference type="ARBA" id="ARBA00022475"/>
    </source>
</evidence>
<evidence type="ECO:0000313" key="11">
    <source>
        <dbReference type="Proteomes" id="UP001589628"/>
    </source>
</evidence>
<evidence type="ECO:0000313" key="10">
    <source>
        <dbReference type="EMBL" id="MFB9885530.1"/>
    </source>
</evidence>
<comment type="caution">
    <text evidence="10">The sequence shown here is derived from an EMBL/GenBank/DDBJ whole genome shotgun (WGS) entry which is preliminary data.</text>
</comment>
<feature type="transmembrane region" description="Helical" evidence="7">
    <location>
        <begin position="119"/>
        <end position="138"/>
    </location>
</feature>
<dbReference type="InterPro" id="IPR003416">
    <property type="entry name" value="MgtC/SapB/SrpB/YhiD_fam"/>
</dbReference>
<evidence type="ECO:0000256" key="7">
    <source>
        <dbReference type="RuleBase" id="RU365041"/>
    </source>
</evidence>
<name>A0ABV5Z8C6_9GAMM</name>
<gene>
    <name evidence="10" type="ORF">ACFFLH_03800</name>
</gene>
<feature type="region of interest" description="Disordered" evidence="8">
    <location>
        <begin position="156"/>
        <end position="175"/>
    </location>
</feature>
<keyword evidence="6 7" id="KW-0472">Membrane</keyword>
<feature type="transmembrane region" description="Helical" evidence="7">
    <location>
        <begin position="12"/>
        <end position="31"/>
    </location>
</feature>
<comment type="similarity">
    <text evidence="2 7">Belongs to the MgtC/SapB family.</text>
</comment>
<dbReference type="PANTHER" id="PTHR33778:SF1">
    <property type="entry name" value="MAGNESIUM TRANSPORTER YHID-RELATED"/>
    <property type="match status" value="1"/>
</dbReference>
<accession>A0ABV5Z8C6</accession>
<evidence type="ECO:0000256" key="5">
    <source>
        <dbReference type="ARBA" id="ARBA00022989"/>
    </source>
</evidence>
<evidence type="ECO:0000259" key="9">
    <source>
        <dbReference type="Pfam" id="PF02308"/>
    </source>
</evidence>
<keyword evidence="4 7" id="KW-0812">Transmembrane</keyword>
<keyword evidence="7" id="KW-0997">Cell inner membrane</keyword>
<dbReference type="EMBL" id="JBHLZN010000001">
    <property type="protein sequence ID" value="MFB9885530.1"/>
    <property type="molecule type" value="Genomic_DNA"/>
</dbReference>
<organism evidence="10 11">
    <name type="scientific">Balneatrix alpica</name>
    <dbReference type="NCBI Taxonomy" id="75684"/>
    <lineage>
        <taxon>Bacteria</taxon>
        <taxon>Pseudomonadati</taxon>
        <taxon>Pseudomonadota</taxon>
        <taxon>Gammaproteobacteria</taxon>
        <taxon>Oceanospirillales</taxon>
        <taxon>Balneatrichaceae</taxon>
        <taxon>Balneatrix</taxon>
    </lineage>
</organism>
<evidence type="ECO:0000256" key="1">
    <source>
        <dbReference type="ARBA" id="ARBA00004651"/>
    </source>
</evidence>
<keyword evidence="3" id="KW-1003">Cell membrane</keyword>
<dbReference type="RefSeq" id="WP_051527795.1">
    <property type="nucleotide sequence ID" value="NZ_JAUESS010000017.1"/>
</dbReference>
<evidence type="ECO:0000256" key="2">
    <source>
        <dbReference type="ARBA" id="ARBA00009298"/>
    </source>
</evidence>
<feature type="transmembrane region" description="Helical" evidence="7">
    <location>
        <begin position="96"/>
        <end position="113"/>
    </location>
</feature>
<reference evidence="10 11" key="1">
    <citation type="submission" date="2024-09" db="EMBL/GenBank/DDBJ databases">
        <authorList>
            <person name="Sun Q."/>
            <person name="Mori K."/>
        </authorList>
    </citation>
    <scope>NUCLEOTIDE SEQUENCE [LARGE SCALE GENOMIC DNA]</scope>
    <source>
        <strain evidence="10 11">ATCC 51285</strain>
    </source>
</reference>
<dbReference type="PANTHER" id="PTHR33778">
    <property type="entry name" value="PROTEIN MGTC"/>
    <property type="match status" value="1"/>
</dbReference>
<dbReference type="Pfam" id="PF02308">
    <property type="entry name" value="MgtC"/>
    <property type="match status" value="1"/>
</dbReference>
<feature type="domain" description="MgtC/SapB/SrpB/YhiD N-terminal" evidence="9">
    <location>
        <begin position="18"/>
        <end position="140"/>
    </location>
</feature>
<feature type="transmembrane region" description="Helical" evidence="7">
    <location>
        <begin position="71"/>
        <end position="89"/>
    </location>
</feature>
<keyword evidence="11" id="KW-1185">Reference proteome</keyword>
<dbReference type="PRINTS" id="PR01837">
    <property type="entry name" value="MGTCSAPBPROT"/>
</dbReference>
<protein>
    <recommendedName>
        <fullName evidence="7">Protein MgtC</fullName>
    </recommendedName>
</protein>
<evidence type="ECO:0000256" key="4">
    <source>
        <dbReference type="ARBA" id="ARBA00022692"/>
    </source>
</evidence>
<comment type="subcellular location">
    <subcellularLocation>
        <location evidence="7">Cell inner membrane</location>
        <topology evidence="7">Multi-pass membrane protein</topology>
    </subcellularLocation>
    <subcellularLocation>
        <location evidence="1">Cell membrane</location>
        <topology evidence="1">Multi-pass membrane protein</topology>
    </subcellularLocation>
</comment>
<dbReference type="Proteomes" id="UP001589628">
    <property type="component" value="Unassembled WGS sequence"/>
</dbReference>